<comment type="caution">
    <text evidence="1">The sequence shown here is derived from an EMBL/GenBank/DDBJ whole genome shotgun (WGS) entry which is preliminary data.</text>
</comment>
<dbReference type="Proteomes" id="UP000762676">
    <property type="component" value="Unassembled WGS sequence"/>
</dbReference>
<reference evidence="1 2" key="1">
    <citation type="journal article" date="2021" name="Elife">
        <title>Chloroplast acquisition without the gene transfer in kleptoplastic sea slugs, Plakobranchus ocellatus.</title>
        <authorList>
            <person name="Maeda T."/>
            <person name="Takahashi S."/>
            <person name="Yoshida T."/>
            <person name="Shimamura S."/>
            <person name="Takaki Y."/>
            <person name="Nagai Y."/>
            <person name="Toyoda A."/>
            <person name="Suzuki Y."/>
            <person name="Arimoto A."/>
            <person name="Ishii H."/>
            <person name="Satoh N."/>
            <person name="Nishiyama T."/>
            <person name="Hasebe M."/>
            <person name="Maruyama T."/>
            <person name="Minagawa J."/>
            <person name="Obokata J."/>
            <person name="Shigenobu S."/>
        </authorList>
    </citation>
    <scope>NUCLEOTIDE SEQUENCE [LARGE SCALE GENOMIC DNA]</scope>
</reference>
<proteinExistence type="predicted"/>
<sequence>MSKLSDPWTARQQRHLAFISEFTTDIMHVSGKSNMVADCLSRAALGNVVLDIDYDAMAKVQKEDKDVKANFALTNGQYTSTSKKV</sequence>
<evidence type="ECO:0000313" key="2">
    <source>
        <dbReference type="Proteomes" id="UP000762676"/>
    </source>
</evidence>
<accession>A0AAV4J854</accession>
<dbReference type="AlphaFoldDB" id="A0AAV4J854"/>
<dbReference type="EMBL" id="BMAT01013622">
    <property type="protein sequence ID" value="GFS16761.1"/>
    <property type="molecule type" value="Genomic_DNA"/>
</dbReference>
<organism evidence="1 2">
    <name type="scientific">Elysia marginata</name>
    <dbReference type="NCBI Taxonomy" id="1093978"/>
    <lineage>
        <taxon>Eukaryota</taxon>
        <taxon>Metazoa</taxon>
        <taxon>Spiralia</taxon>
        <taxon>Lophotrochozoa</taxon>
        <taxon>Mollusca</taxon>
        <taxon>Gastropoda</taxon>
        <taxon>Heterobranchia</taxon>
        <taxon>Euthyneura</taxon>
        <taxon>Panpulmonata</taxon>
        <taxon>Sacoglossa</taxon>
        <taxon>Placobranchoidea</taxon>
        <taxon>Plakobranchidae</taxon>
        <taxon>Elysia</taxon>
    </lineage>
</organism>
<evidence type="ECO:0000313" key="1">
    <source>
        <dbReference type="EMBL" id="GFS16761.1"/>
    </source>
</evidence>
<protein>
    <submittedName>
        <fullName evidence="1">Pol polyprotein</fullName>
    </submittedName>
</protein>
<gene>
    <name evidence="1" type="ORF">ElyMa_006805200</name>
</gene>
<keyword evidence="2" id="KW-1185">Reference proteome</keyword>
<name>A0AAV4J854_9GAST</name>